<proteinExistence type="predicted"/>
<evidence type="ECO:0000313" key="2">
    <source>
        <dbReference type="Proteomes" id="UP001178507"/>
    </source>
</evidence>
<sequence>MLYRLAAWMMVSRTGDITMFGPISLHPYTKHGQDPRISFQQAGQQRWDIVARGDDALLRMRHLDSNAWEVGARTTFTYRSTFASPLFVMGSAQTEFAMDVADFGVTGGVLATMDDARVGLFVSLRNFG</sequence>
<accession>A0AA36IKW7</accession>
<dbReference type="AlphaFoldDB" id="A0AA36IKW7"/>
<gene>
    <name evidence="1" type="ORF">EVOR1521_LOCUS15254</name>
</gene>
<dbReference type="Proteomes" id="UP001178507">
    <property type="component" value="Unassembled WGS sequence"/>
</dbReference>
<reference evidence="1" key="1">
    <citation type="submission" date="2023-08" db="EMBL/GenBank/DDBJ databases">
        <authorList>
            <person name="Chen Y."/>
            <person name="Shah S."/>
            <person name="Dougan E. K."/>
            <person name="Thang M."/>
            <person name="Chan C."/>
        </authorList>
    </citation>
    <scope>NUCLEOTIDE SEQUENCE</scope>
</reference>
<protein>
    <submittedName>
        <fullName evidence="1">Uncharacterized protein</fullName>
    </submittedName>
</protein>
<name>A0AA36IKW7_9DINO</name>
<comment type="caution">
    <text evidence="1">The sequence shown here is derived from an EMBL/GenBank/DDBJ whole genome shotgun (WGS) entry which is preliminary data.</text>
</comment>
<evidence type="ECO:0000313" key="1">
    <source>
        <dbReference type="EMBL" id="CAJ1389686.1"/>
    </source>
</evidence>
<dbReference type="EMBL" id="CAUJNA010001924">
    <property type="protein sequence ID" value="CAJ1389686.1"/>
    <property type="molecule type" value="Genomic_DNA"/>
</dbReference>
<organism evidence="1 2">
    <name type="scientific">Effrenium voratum</name>
    <dbReference type="NCBI Taxonomy" id="2562239"/>
    <lineage>
        <taxon>Eukaryota</taxon>
        <taxon>Sar</taxon>
        <taxon>Alveolata</taxon>
        <taxon>Dinophyceae</taxon>
        <taxon>Suessiales</taxon>
        <taxon>Symbiodiniaceae</taxon>
        <taxon>Effrenium</taxon>
    </lineage>
</organism>
<keyword evidence="2" id="KW-1185">Reference proteome</keyword>